<evidence type="ECO:0008006" key="4">
    <source>
        <dbReference type="Google" id="ProtNLM"/>
    </source>
</evidence>
<dbReference type="Proteomes" id="UP001201163">
    <property type="component" value="Unassembled WGS sequence"/>
</dbReference>
<dbReference type="AlphaFoldDB" id="A0AAD4L4M4"/>
<organism evidence="2 3">
    <name type="scientific">Lactarius akahatsu</name>
    <dbReference type="NCBI Taxonomy" id="416441"/>
    <lineage>
        <taxon>Eukaryota</taxon>
        <taxon>Fungi</taxon>
        <taxon>Dikarya</taxon>
        <taxon>Basidiomycota</taxon>
        <taxon>Agaricomycotina</taxon>
        <taxon>Agaricomycetes</taxon>
        <taxon>Russulales</taxon>
        <taxon>Russulaceae</taxon>
        <taxon>Lactarius</taxon>
    </lineage>
</organism>
<dbReference type="Gene3D" id="1.25.40.10">
    <property type="entry name" value="Tetratricopeptide repeat domain"/>
    <property type="match status" value="1"/>
</dbReference>
<name>A0AAD4L4M4_9AGAM</name>
<dbReference type="PANTHER" id="PTHR10098">
    <property type="entry name" value="RAPSYN-RELATED"/>
    <property type="match status" value="1"/>
</dbReference>
<dbReference type="InterPro" id="IPR019734">
    <property type="entry name" value="TPR_rpt"/>
</dbReference>
<keyword evidence="1" id="KW-0802">TPR repeat</keyword>
<evidence type="ECO:0000256" key="1">
    <source>
        <dbReference type="PROSITE-ProRule" id="PRU00339"/>
    </source>
</evidence>
<dbReference type="PROSITE" id="PS50005">
    <property type="entry name" value="TPR"/>
    <property type="match status" value="1"/>
</dbReference>
<feature type="repeat" description="TPR" evidence="1">
    <location>
        <begin position="344"/>
        <end position="377"/>
    </location>
</feature>
<protein>
    <recommendedName>
        <fullName evidence="4">Tetratricopeptide repeat protein</fullName>
    </recommendedName>
</protein>
<dbReference type="Pfam" id="PF13424">
    <property type="entry name" value="TPR_12"/>
    <property type="match status" value="2"/>
</dbReference>
<keyword evidence="3" id="KW-1185">Reference proteome</keyword>
<evidence type="ECO:0000313" key="2">
    <source>
        <dbReference type="EMBL" id="KAH8980051.1"/>
    </source>
</evidence>
<dbReference type="SUPFAM" id="SSF48452">
    <property type="entry name" value="TPR-like"/>
    <property type="match status" value="2"/>
</dbReference>
<dbReference type="InterPro" id="IPR011990">
    <property type="entry name" value="TPR-like_helical_dom_sf"/>
</dbReference>
<accession>A0AAD4L4M4</accession>
<dbReference type="EMBL" id="JAKELL010000146">
    <property type="protein sequence ID" value="KAH8980051.1"/>
    <property type="molecule type" value="Genomic_DNA"/>
</dbReference>
<comment type="caution">
    <text evidence="2">The sequence shown here is derived from an EMBL/GenBank/DDBJ whole genome shotgun (WGS) entry which is preliminary data.</text>
</comment>
<gene>
    <name evidence="2" type="ORF">EDB92DRAFT_305235</name>
</gene>
<proteinExistence type="predicted"/>
<dbReference type="SMART" id="SM00028">
    <property type="entry name" value="TPR"/>
    <property type="match status" value="5"/>
</dbReference>
<sequence length="447" mass="50108">MESSIQLSLNSKRMRDNPAARELLGVLSVLPDGIHTELLDKFKGVLDIDILSCLRALQQCSLVEVTAERYRSHSIIRHFCLSQGLLLPRHEELLNNFYITLAMTNRYQAGCYDYAEMVLEANNTKATLSRLLKSNYQDQSMLVNAVLTFVNFCINIGDYSDQLLDEAVKFIQQNHLPISLQIGCLQRWGRLHYRTHDLETAKLKLQQAEMLCLSSLNHDPILHAKILRDLGDIFLDQGATSGAEAVFQKALHLSGAANDALGQGNCYAKLGGIYMKLRKLHEAGAAYSKALEFHKALDDNVGQGSDYRGLGDIQLQLQMFNDAESSYQKALEFDKLANSVRGQAKDYKALGNTYLKKDKLEEAEAFFDNALGLYKAINSSSGQGSILYDLAKIYLKRSQLKDARTATERALDMHRQVQDKVGEKLDQRLLDQILSRDGAVVANGKRQ</sequence>
<reference evidence="2" key="1">
    <citation type="submission" date="2022-01" db="EMBL/GenBank/DDBJ databases">
        <title>Comparative genomics reveals a dynamic genome evolution in the ectomycorrhizal milk-cap (Lactarius) mushrooms.</title>
        <authorList>
            <consortium name="DOE Joint Genome Institute"/>
            <person name="Lebreton A."/>
            <person name="Tang N."/>
            <person name="Kuo A."/>
            <person name="LaButti K."/>
            <person name="Drula E."/>
            <person name="Barry K."/>
            <person name="Clum A."/>
            <person name="Lipzen A."/>
            <person name="Mousain D."/>
            <person name="Ng V."/>
            <person name="Wang R."/>
            <person name="Wang X."/>
            <person name="Dai Y."/>
            <person name="Henrissat B."/>
            <person name="Grigoriev I.V."/>
            <person name="Guerin-Laguette A."/>
            <person name="Yu F."/>
            <person name="Martin F.M."/>
        </authorList>
    </citation>
    <scope>NUCLEOTIDE SEQUENCE</scope>
    <source>
        <strain evidence="2">QP</strain>
    </source>
</reference>
<evidence type="ECO:0000313" key="3">
    <source>
        <dbReference type="Proteomes" id="UP001201163"/>
    </source>
</evidence>